<dbReference type="Proteomes" id="UP000647980">
    <property type="component" value="Unassembled WGS sequence"/>
</dbReference>
<comment type="subcellular location">
    <subcellularLocation>
        <location evidence="1">Cell surface</location>
    </subcellularLocation>
</comment>
<evidence type="ECO:0000313" key="4">
    <source>
        <dbReference type="Proteomes" id="UP000647980"/>
    </source>
</evidence>
<name>A0ABR9XXW7_9STAP</name>
<reference evidence="3 4" key="1">
    <citation type="submission" date="2020-10" db="EMBL/GenBank/DDBJ databases">
        <title>Mouse Oral microbiota.</title>
        <authorList>
            <person name="Joseph S."/>
            <person name="Aduse-Opoku J."/>
        </authorList>
    </citation>
    <scope>NUCLEOTIDE SEQUENCE [LARGE SCALE GENOMIC DNA]</scope>
    <source>
        <strain evidence="3 4">19428wE5_W307</strain>
    </source>
</reference>
<dbReference type="InterPro" id="IPR045584">
    <property type="entry name" value="Pilin-like"/>
</dbReference>
<gene>
    <name evidence="3" type="ORF">IR135_03415</name>
</gene>
<evidence type="ECO:0000313" key="3">
    <source>
        <dbReference type="EMBL" id="MBF0753309.1"/>
    </source>
</evidence>
<dbReference type="EMBL" id="JADGLW010000002">
    <property type="protein sequence ID" value="MBF0753309.1"/>
    <property type="molecule type" value="Genomic_DNA"/>
</dbReference>
<dbReference type="SUPFAM" id="SSF54523">
    <property type="entry name" value="Pili subunits"/>
    <property type="match status" value="1"/>
</dbReference>
<comment type="caution">
    <text evidence="3">The sequence shown here is derived from an EMBL/GenBank/DDBJ whole genome shotgun (WGS) entry which is preliminary data.</text>
</comment>
<evidence type="ECO:0000256" key="1">
    <source>
        <dbReference type="ARBA" id="ARBA00004241"/>
    </source>
</evidence>
<sequence length="143" mass="16492">MAKPRDSSGFTMMEMMLILTIVSIILSISVPHLPVYRQHDLADEIENISYVFQGAQMNALAKQESYTVFMEYNNQSITVRDKTRTVISHYELHACRLEDFGMKQFSYRPSGDTSAFGTVYLSCGEKNVKFIFQILKGRFRIEQ</sequence>
<dbReference type="InterPro" id="IPR016785">
    <property type="entry name" value="ComGD"/>
</dbReference>
<dbReference type="RefSeq" id="WP_135096736.1">
    <property type="nucleotide sequence ID" value="NZ_JADGLW010000002.1"/>
</dbReference>
<accession>A0ABR9XXW7</accession>
<dbReference type="PIRSF" id="PIRSF021292">
    <property type="entry name" value="Competence_ComGD"/>
    <property type="match status" value="1"/>
</dbReference>
<dbReference type="Pfam" id="PF07963">
    <property type="entry name" value="N_methyl"/>
    <property type="match status" value="1"/>
</dbReference>
<dbReference type="InterPro" id="IPR012902">
    <property type="entry name" value="N_methyl_site"/>
</dbReference>
<evidence type="ECO:0000256" key="2">
    <source>
        <dbReference type="ARBA" id="ARBA00023287"/>
    </source>
</evidence>
<keyword evidence="2" id="KW-0178">Competence</keyword>
<organism evidence="3 4">
    <name type="scientific">Jeotgalicoccus nanhaiensis</name>
    <dbReference type="NCBI Taxonomy" id="568603"/>
    <lineage>
        <taxon>Bacteria</taxon>
        <taxon>Bacillati</taxon>
        <taxon>Bacillota</taxon>
        <taxon>Bacilli</taxon>
        <taxon>Bacillales</taxon>
        <taxon>Staphylococcaceae</taxon>
        <taxon>Jeotgalicoccus</taxon>
    </lineage>
</organism>
<keyword evidence="4" id="KW-1185">Reference proteome</keyword>
<protein>
    <submittedName>
        <fullName evidence="3">Prepilin-type N-terminal cleavage/methylation domain-containing protein</fullName>
    </submittedName>
</protein>
<proteinExistence type="predicted"/>